<evidence type="ECO:0000313" key="2">
    <source>
        <dbReference type="Proteomes" id="UP000189475"/>
    </source>
</evidence>
<gene>
    <name evidence="1" type="ORF">VPAL9027_00074</name>
</gene>
<reference evidence="1 2" key="1">
    <citation type="submission" date="2017-02" db="EMBL/GenBank/DDBJ databases">
        <authorList>
            <person name="Peterson S.W."/>
        </authorList>
    </citation>
    <scope>NUCLEOTIDE SEQUENCE [LARGE SCALE GENOMIC DNA]</scope>
    <source>
        <strain evidence="1 2">CECT 9027</strain>
    </source>
</reference>
<dbReference type="Pfam" id="PF12065">
    <property type="entry name" value="DUF3545"/>
    <property type="match status" value="1"/>
</dbReference>
<accession>A0A1R4AZT2</accession>
<dbReference type="Proteomes" id="UP000189475">
    <property type="component" value="Unassembled WGS sequence"/>
</dbReference>
<organism evidence="1 2">
    <name type="scientific">Vibrio palustris</name>
    <dbReference type="NCBI Taxonomy" id="1918946"/>
    <lineage>
        <taxon>Bacteria</taxon>
        <taxon>Pseudomonadati</taxon>
        <taxon>Pseudomonadota</taxon>
        <taxon>Gammaproteobacteria</taxon>
        <taxon>Vibrionales</taxon>
        <taxon>Vibrionaceae</taxon>
        <taxon>Vibrio</taxon>
    </lineage>
</organism>
<keyword evidence="2" id="KW-1185">Reference proteome</keyword>
<dbReference type="RefSeq" id="WP_077311225.1">
    <property type="nucleotide sequence ID" value="NZ_AP024887.1"/>
</dbReference>
<protein>
    <recommendedName>
        <fullName evidence="3">DUF3545 domain-containing protein</fullName>
    </recommendedName>
</protein>
<name>A0A1R4AZT2_9VIBR</name>
<dbReference type="NCBIfam" id="NF046101">
    <property type="entry name" value="PA3496_fam"/>
    <property type="match status" value="1"/>
</dbReference>
<dbReference type="InterPro" id="IPR058059">
    <property type="entry name" value="PA3496-like"/>
</dbReference>
<proteinExistence type="predicted"/>
<sequence>MDDMHFVEMLENEINKIRAARAPKPGKRMWREIEALRDKRRLEKELMDMDACLDINDINF</sequence>
<evidence type="ECO:0008006" key="3">
    <source>
        <dbReference type="Google" id="ProtNLM"/>
    </source>
</evidence>
<dbReference type="InterPro" id="IPR021932">
    <property type="entry name" value="DUF3545"/>
</dbReference>
<dbReference type="EMBL" id="FUFT01000001">
    <property type="protein sequence ID" value="SJL82163.1"/>
    <property type="molecule type" value="Genomic_DNA"/>
</dbReference>
<evidence type="ECO:0000313" key="1">
    <source>
        <dbReference type="EMBL" id="SJL82163.1"/>
    </source>
</evidence>
<dbReference type="AlphaFoldDB" id="A0A1R4AZT2"/>
<dbReference type="OrthoDB" id="5918741at2"/>